<protein>
    <submittedName>
        <fullName evidence="5">Glycerate kinase</fullName>
        <ecNumber evidence="5">2.7.1.31</ecNumber>
    </submittedName>
</protein>
<proteinExistence type="inferred from homology"/>
<dbReference type="Gene3D" id="3.90.1510.10">
    <property type="entry name" value="Glycerate kinase, domain 2"/>
    <property type="match status" value="1"/>
</dbReference>
<dbReference type="PIRSF" id="PIRSF006078">
    <property type="entry name" value="GlxK"/>
    <property type="match status" value="1"/>
</dbReference>
<reference evidence="5 6" key="1">
    <citation type="submission" date="2020-08" db="EMBL/GenBank/DDBJ databases">
        <title>Genomic Encyclopedia of Type Strains, Phase IV (KMG-IV): sequencing the most valuable type-strain genomes for metagenomic binning, comparative biology and taxonomic classification.</title>
        <authorList>
            <person name="Goeker M."/>
        </authorList>
    </citation>
    <scope>NUCLEOTIDE SEQUENCE [LARGE SCALE GENOMIC DNA]</scope>
    <source>
        <strain evidence="5 6">DSM 22548</strain>
    </source>
</reference>
<dbReference type="NCBIfam" id="TIGR00045">
    <property type="entry name" value="glycerate kinase"/>
    <property type="match status" value="1"/>
</dbReference>
<dbReference type="PANTHER" id="PTHR21599:SF0">
    <property type="entry name" value="GLYCERATE KINASE"/>
    <property type="match status" value="1"/>
</dbReference>
<gene>
    <name evidence="5" type="ORF">FHS60_000651</name>
</gene>
<dbReference type="InterPro" id="IPR018197">
    <property type="entry name" value="Glycerate_kinase_RE-like"/>
</dbReference>
<dbReference type="InterPro" id="IPR004381">
    <property type="entry name" value="Glycerate_kinase"/>
</dbReference>
<dbReference type="Proteomes" id="UP000541425">
    <property type="component" value="Unassembled WGS sequence"/>
</dbReference>
<keyword evidence="2 4" id="KW-0808">Transferase</keyword>
<sequence length="363" mass="38966">MTTAHKIIFALDSFKGCLSSVEAGQAAAEGAENETVEVLNVSDGGDGMLSAFCQAYRTERVSCNCHDALMRPIRADYGLVGDMAIIETAQACGLSLLESNERDAVGGTSYGVGELLIHAFERGTRRFIIGLGGTATTDGGFGMLKALYVHAGPAAFFDTYLPRWRNECSWILASDVRNPLYGPQGAAAVFAPQKGATPAEVVRLDARMQRLAQHAARRMGHDCSMLPGAGAAGGLGYAFLQFFGAQMQSGAELLLDALDFDARLRDAALVITGEGSADKQTLMGKLPWHVLQRTQKAHVPCCLLAGKVSNREELLKAGFREALCIHPAGIPVEERLRAEVTKKNLSVTTAQLLTRFFRGEIKE</sequence>
<evidence type="ECO:0000313" key="6">
    <source>
        <dbReference type="Proteomes" id="UP000541425"/>
    </source>
</evidence>
<dbReference type="InterPro" id="IPR036129">
    <property type="entry name" value="Glycerate_kinase_sf"/>
</dbReference>
<dbReference type="GO" id="GO:0008887">
    <property type="term" value="F:glycerate kinase activity"/>
    <property type="evidence" value="ECO:0007669"/>
    <property type="project" value="UniProtKB-UniRule"/>
</dbReference>
<name>A0A7W5UDS2_9BACT</name>
<evidence type="ECO:0000313" key="5">
    <source>
        <dbReference type="EMBL" id="MBB3702198.1"/>
    </source>
</evidence>
<keyword evidence="3 4" id="KW-0418">Kinase</keyword>
<evidence type="ECO:0000256" key="2">
    <source>
        <dbReference type="ARBA" id="ARBA00022679"/>
    </source>
</evidence>
<dbReference type="AlphaFoldDB" id="A0A7W5UDS2"/>
<dbReference type="EMBL" id="JACICA010000002">
    <property type="protein sequence ID" value="MBB3702198.1"/>
    <property type="molecule type" value="Genomic_DNA"/>
</dbReference>
<dbReference type="InterPro" id="IPR018193">
    <property type="entry name" value="Glyc_kinase_flavodox-like_fold"/>
</dbReference>
<evidence type="ECO:0000256" key="4">
    <source>
        <dbReference type="PIRNR" id="PIRNR006078"/>
    </source>
</evidence>
<dbReference type="Gene3D" id="3.40.50.10350">
    <property type="entry name" value="Glycerate kinase, domain 1"/>
    <property type="match status" value="1"/>
</dbReference>
<dbReference type="Pfam" id="PF02595">
    <property type="entry name" value="Gly_kinase"/>
    <property type="match status" value="2"/>
</dbReference>
<comment type="caution">
    <text evidence="5">The sequence shown here is derived from an EMBL/GenBank/DDBJ whole genome shotgun (WGS) entry which is preliminary data.</text>
</comment>
<evidence type="ECO:0000256" key="1">
    <source>
        <dbReference type="ARBA" id="ARBA00006284"/>
    </source>
</evidence>
<dbReference type="PANTHER" id="PTHR21599">
    <property type="entry name" value="GLYCERATE KINASE"/>
    <property type="match status" value="1"/>
</dbReference>
<dbReference type="RefSeq" id="WP_183694806.1">
    <property type="nucleotide sequence ID" value="NZ_JACICA010000002.1"/>
</dbReference>
<dbReference type="SUPFAM" id="SSF110738">
    <property type="entry name" value="Glycerate kinase I"/>
    <property type="match status" value="1"/>
</dbReference>
<dbReference type="EC" id="2.7.1.31" evidence="5"/>
<dbReference type="GO" id="GO:0031388">
    <property type="term" value="P:organic acid phosphorylation"/>
    <property type="evidence" value="ECO:0007669"/>
    <property type="project" value="UniProtKB-UniRule"/>
</dbReference>
<comment type="similarity">
    <text evidence="1 4">Belongs to the glycerate kinase type-1 family.</text>
</comment>
<evidence type="ECO:0000256" key="3">
    <source>
        <dbReference type="ARBA" id="ARBA00022777"/>
    </source>
</evidence>
<organism evidence="5 6">
    <name type="scientific">Alloprevotella rava</name>
    <dbReference type="NCBI Taxonomy" id="671218"/>
    <lineage>
        <taxon>Bacteria</taxon>
        <taxon>Pseudomonadati</taxon>
        <taxon>Bacteroidota</taxon>
        <taxon>Bacteroidia</taxon>
        <taxon>Bacteroidales</taxon>
        <taxon>Prevotellaceae</taxon>
        <taxon>Alloprevotella</taxon>
    </lineage>
</organism>
<accession>A0A7W5UDS2</accession>